<dbReference type="PANTHER" id="PTHR23225:SF2">
    <property type="entry name" value="AT09679P-RELATED"/>
    <property type="match status" value="1"/>
</dbReference>
<proteinExistence type="predicted"/>
<name>A0A2V1DN22_9PLEO</name>
<feature type="compositionally biased region" description="Polar residues" evidence="1">
    <location>
        <begin position="138"/>
        <end position="156"/>
    </location>
</feature>
<feature type="region of interest" description="Disordered" evidence="1">
    <location>
        <begin position="194"/>
        <end position="308"/>
    </location>
</feature>
<dbReference type="EMBL" id="KZ805391">
    <property type="protein sequence ID" value="PVH99490.1"/>
    <property type="molecule type" value="Genomic_DNA"/>
</dbReference>
<dbReference type="Proteomes" id="UP000244855">
    <property type="component" value="Unassembled WGS sequence"/>
</dbReference>
<gene>
    <name evidence="2" type="ORF">DM02DRAFT_431823</name>
</gene>
<organism evidence="2 3">
    <name type="scientific">Periconia macrospinosa</name>
    <dbReference type="NCBI Taxonomy" id="97972"/>
    <lineage>
        <taxon>Eukaryota</taxon>
        <taxon>Fungi</taxon>
        <taxon>Dikarya</taxon>
        <taxon>Ascomycota</taxon>
        <taxon>Pezizomycotina</taxon>
        <taxon>Dothideomycetes</taxon>
        <taxon>Pleosporomycetidae</taxon>
        <taxon>Pleosporales</taxon>
        <taxon>Massarineae</taxon>
        <taxon>Periconiaceae</taxon>
        <taxon>Periconia</taxon>
    </lineage>
</organism>
<dbReference type="PANTHER" id="PTHR23225">
    <property type="entry name" value="ZINC FINGER PROTEIN"/>
    <property type="match status" value="1"/>
</dbReference>
<dbReference type="GO" id="GO:0003700">
    <property type="term" value="F:DNA-binding transcription factor activity"/>
    <property type="evidence" value="ECO:0007669"/>
    <property type="project" value="InterPro"/>
</dbReference>
<evidence type="ECO:0000256" key="1">
    <source>
        <dbReference type="SAM" id="MobiDB-lite"/>
    </source>
</evidence>
<dbReference type="InterPro" id="IPR039970">
    <property type="entry name" value="TF_Grauzone"/>
</dbReference>
<reference evidence="2 3" key="1">
    <citation type="journal article" date="2018" name="Sci. Rep.">
        <title>Comparative genomics provides insights into the lifestyle and reveals functional heterogeneity of dark septate endophytic fungi.</title>
        <authorList>
            <person name="Knapp D.G."/>
            <person name="Nemeth J.B."/>
            <person name="Barry K."/>
            <person name="Hainaut M."/>
            <person name="Henrissat B."/>
            <person name="Johnson J."/>
            <person name="Kuo A."/>
            <person name="Lim J.H.P."/>
            <person name="Lipzen A."/>
            <person name="Nolan M."/>
            <person name="Ohm R.A."/>
            <person name="Tamas L."/>
            <person name="Grigoriev I.V."/>
            <person name="Spatafora J.W."/>
            <person name="Nagy L.G."/>
            <person name="Kovacs G.M."/>
        </authorList>
    </citation>
    <scope>NUCLEOTIDE SEQUENCE [LARGE SCALE GENOMIC DNA]</scope>
    <source>
        <strain evidence="2 3">DSE2036</strain>
    </source>
</reference>
<keyword evidence="3" id="KW-1185">Reference proteome</keyword>
<feature type="compositionally biased region" description="Basic and acidic residues" evidence="1">
    <location>
        <begin position="216"/>
        <end position="231"/>
    </location>
</feature>
<feature type="compositionally biased region" description="Basic residues" evidence="1">
    <location>
        <begin position="259"/>
        <end position="269"/>
    </location>
</feature>
<evidence type="ECO:0008006" key="4">
    <source>
        <dbReference type="Google" id="ProtNLM"/>
    </source>
</evidence>
<feature type="compositionally biased region" description="Low complexity" evidence="1">
    <location>
        <begin position="104"/>
        <end position="115"/>
    </location>
</feature>
<evidence type="ECO:0000313" key="2">
    <source>
        <dbReference type="EMBL" id="PVH99490.1"/>
    </source>
</evidence>
<evidence type="ECO:0000313" key="3">
    <source>
        <dbReference type="Proteomes" id="UP000244855"/>
    </source>
</evidence>
<dbReference type="OrthoDB" id="5388486at2759"/>
<sequence>MTMYHQYGDLPQIPSFSEDAPCGQWNDQTVSGQARFRVEEDFHYHGADGSTYPTMGTVERFLADQSLISQSLLHPVTAQMVHNQSQNYQQFNYWPSQQLRYLSPDDSTSVSGSSSYATPNEVHSPHHVHTYGNPDDFAQNSLPYPNGEYSTQSSTLDLPMPGGSINPRDIEYEHEPDAELIVEEPEVIETKILSPFSPDTTLAGTDNSEDTQAEISLRDAEEVQPMTKEEELSSDTEYMPSRSARRRRSSTSNGGTKKQGQRRYSHQNKKSTSPKASPGKVGKRSNRTIASVHTGKAYADSQSSGDTQRHFPCPLSTYGCKSDFSSKNEWKRHVSTQHIKLGFWRCDLCTPTVDSNDDQTLYHNDFNRKDLFTQHLRRMHAASTPSNRNQKEHLVVTENNIAEHQKRCFMVLRETPPRSKCLFCPETFCGPASWDLRMEHIGRHLEKDRKTGGLHHTDTDSWIPDKDLEQWLYKEGIITFDRLGQFMIGDGQPK</sequence>
<dbReference type="Gene3D" id="3.30.160.60">
    <property type="entry name" value="Classic Zinc Finger"/>
    <property type="match status" value="1"/>
</dbReference>
<protein>
    <recommendedName>
        <fullName evidence="4">C2H2-type domain-containing protein</fullName>
    </recommendedName>
</protein>
<dbReference type="STRING" id="97972.A0A2V1DN22"/>
<accession>A0A2V1DN22</accession>
<feature type="region of interest" description="Disordered" evidence="1">
    <location>
        <begin position="103"/>
        <end position="170"/>
    </location>
</feature>
<feature type="compositionally biased region" description="Polar residues" evidence="1">
    <location>
        <begin position="197"/>
        <end position="206"/>
    </location>
</feature>
<dbReference type="AlphaFoldDB" id="A0A2V1DN22"/>